<dbReference type="PANTHER" id="PTHR48105">
    <property type="entry name" value="THIOREDOXIN REDUCTASE 1-RELATED-RELATED"/>
    <property type="match status" value="1"/>
</dbReference>
<evidence type="ECO:0000313" key="7">
    <source>
        <dbReference type="EMBL" id="OHB02684.1"/>
    </source>
</evidence>
<evidence type="ECO:0000256" key="5">
    <source>
        <dbReference type="ARBA" id="ARBA00023284"/>
    </source>
</evidence>
<protein>
    <recommendedName>
        <fullName evidence="6">FAD/NAD(P)-binding domain-containing protein</fullName>
    </recommendedName>
</protein>
<dbReference type="PRINTS" id="PR00469">
    <property type="entry name" value="PNDRDTASEII"/>
</dbReference>
<dbReference type="GO" id="GO:0016668">
    <property type="term" value="F:oxidoreductase activity, acting on a sulfur group of donors, NAD(P) as acceptor"/>
    <property type="evidence" value="ECO:0007669"/>
    <property type="project" value="UniProtKB-ARBA"/>
</dbReference>
<evidence type="ECO:0000256" key="2">
    <source>
        <dbReference type="ARBA" id="ARBA00022827"/>
    </source>
</evidence>
<dbReference type="PRINTS" id="PR00368">
    <property type="entry name" value="FADPNR"/>
</dbReference>
<dbReference type="EMBL" id="MHWB01000002">
    <property type="protein sequence ID" value="OHB02684.1"/>
    <property type="molecule type" value="Genomic_DNA"/>
</dbReference>
<dbReference type="InterPro" id="IPR050097">
    <property type="entry name" value="Ferredoxin-NADP_redctase_2"/>
</dbReference>
<reference evidence="7 8" key="1">
    <citation type="journal article" date="2016" name="Nat. Commun.">
        <title>Thousands of microbial genomes shed light on interconnected biogeochemical processes in an aquifer system.</title>
        <authorList>
            <person name="Anantharaman K."/>
            <person name="Brown C.T."/>
            <person name="Hug L.A."/>
            <person name="Sharon I."/>
            <person name="Castelle C.J."/>
            <person name="Probst A.J."/>
            <person name="Thomas B.C."/>
            <person name="Singh A."/>
            <person name="Wilkins M.J."/>
            <person name="Karaoz U."/>
            <person name="Brodie E.L."/>
            <person name="Williams K.H."/>
            <person name="Hubbard S.S."/>
            <person name="Banfield J.F."/>
        </authorList>
    </citation>
    <scope>NUCLEOTIDE SEQUENCE [LARGE SCALE GENOMIC DNA]</scope>
</reference>
<evidence type="ECO:0000256" key="1">
    <source>
        <dbReference type="ARBA" id="ARBA00022630"/>
    </source>
</evidence>
<comment type="caution">
    <text evidence="7">The sequence shown here is derived from an EMBL/GenBank/DDBJ whole genome shotgun (WGS) entry which is preliminary data.</text>
</comment>
<proteinExistence type="predicted"/>
<dbReference type="PROSITE" id="PS00573">
    <property type="entry name" value="PYRIDINE_REDOX_2"/>
    <property type="match status" value="1"/>
</dbReference>
<dbReference type="STRING" id="1802758.A3A96_02430"/>
<gene>
    <name evidence="7" type="ORF">A3A96_02430</name>
</gene>
<keyword evidence="1" id="KW-0285">Flavoprotein</keyword>
<organism evidence="7 8">
    <name type="scientific">Candidatus Zambryskibacteria bacterium RIFCSPLOWO2_01_FULL_39_39</name>
    <dbReference type="NCBI Taxonomy" id="1802758"/>
    <lineage>
        <taxon>Bacteria</taxon>
        <taxon>Candidatus Zambryskiibacteriota</taxon>
    </lineage>
</organism>
<evidence type="ECO:0000313" key="8">
    <source>
        <dbReference type="Proteomes" id="UP000177707"/>
    </source>
</evidence>
<dbReference type="Proteomes" id="UP000177707">
    <property type="component" value="Unassembled WGS sequence"/>
</dbReference>
<dbReference type="InterPro" id="IPR036188">
    <property type="entry name" value="FAD/NAD-bd_sf"/>
</dbReference>
<evidence type="ECO:0000259" key="6">
    <source>
        <dbReference type="Pfam" id="PF07992"/>
    </source>
</evidence>
<dbReference type="Gene3D" id="3.50.50.60">
    <property type="entry name" value="FAD/NAD(P)-binding domain"/>
    <property type="match status" value="2"/>
</dbReference>
<feature type="domain" description="FAD/NAD(P)-binding" evidence="6">
    <location>
        <begin position="3"/>
        <end position="298"/>
    </location>
</feature>
<keyword evidence="5" id="KW-0676">Redox-active center</keyword>
<evidence type="ECO:0000256" key="3">
    <source>
        <dbReference type="ARBA" id="ARBA00023002"/>
    </source>
</evidence>
<dbReference type="SUPFAM" id="SSF51905">
    <property type="entry name" value="FAD/NAD(P)-binding domain"/>
    <property type="match status" value="1"/>
</dbReference>
<name>A0A1G2TZN4_9BACT</name>
<dbReference type="InterPro" id="IPR008255">
    <property type="entry name" value="Pyr_nucl-diS_OxRdtase_2_AS"/>
</dbReference>
<dbReference type="AlphaFoldDB" id="A0A1G2TZN4"/>
<evidence type="ECO:0000256" key="4">
    <source>
        <dbReference type="ARBA" id="ARBA00023157"/>
    </source>
</evidence>
<accession>A0A1G2TZN4</accession>
<sequence length="320" mass="34627">MQYDLIIIGGGPAGAAAGVYAARKQIKTLLIAESFGGQSIESNEIQNWIGTPAISGIDLAKNLKEHVKSYASDFVDIKEGERVERVAPTLLVGGPTENVGQKNKFTITTNKNTYDTKTILVTTGSSRKKLNIPGALEFEGKGITYCASCDGPFFEGKDVAVIGGGNAGFESAAQLLAYCKSVTLLSRGEFRADPVTVEKVLANPKMKALTNAIPVEIKGGDFVKSIVYQRTAPFVDNLEIPVSGIFIEIGHTPATSFVEDLLEMDEFKHIKIDHKTQRTSREDIWAAGDCTDTLYHQNNIAAGDAVKALEDIYLELHRQS</sequence>
<keyword evidence="2" id="KW-0274">FAD</keyword>
<dbReference type="Pfam" id="PF07992">
    <property type="entry name" value="Pyr_redox_2"/>
    <property type="match status" value="1"/>
</dbReference>
<keyword evidence="3" id="KW-0560">Oxidoreductase</keyword>
<keyword evidence="4" id="KW-1015">Disulfide bond</keyword>
<dbReference type="InterPro" id="IPR023753">
    <property type="entry name" value="FAD/NAD-binding_dom"/>
</dbReference>